<organism evidence="4 5">
    <name type="scientific">Aphidius gifuensis</name>
    <name type="common">Parasitoid wasp</name>
    <dbReference type="NCBI Taxonomy" id="684658"/>
    <lineage>
        <taxon>Eukaryota</taxon>
        <taxon>Metazoa</taxon>
        <taxon>Ecdysozoa</taxon>
        <taxon>Arthropoda</taxon>
        <taxon>Hexapoda</taxon>
        <taxon>Insecta</taxon>
        <taxon>Pterygota</taxon>
        <taxon>Neoptera</taxon>
        <taxon>Endopterygota</taxon>
        <taxon>Hymenoptera</taxon>
        <taxon>Apocrita</taxon>
        <taxon>Ichneumonoidea</taxon>
        <taxon>Braconidae</taxon>
        <taxon>Aphidiinae</taxon>
        <taxon>Aphidius</taxon>
    </lineage>
</organism>
<gene>
    <name evidence="4" type="ORF">HCN44_009099</name>
</gene>
<dbReference type="GO" id="GO:1990432">
    <property type="term" value="P:siRNA 3'-end processing"/>
    <property type="evidence" value="ECO:0007669"/>
    <property type="project" value="TreeGrafter"/>
</dbReference>
<evidence type="ECO:0000313" key="4">
    <source>
        <dbReference type="EMBL" id="KAF7990110.1"/>
    </source>
</evidence>
<evidence type="ECO:0000256" key="1">
    <source>
        <dbReference type="ARBA" id="ARBA00008372"/>
    </source>
</evidence>
<comment type="caution">
    <text evidence="4">The sequence shown here is derived from an EMBL/GenBank/DDBJ whole genome shotgun (WGS) entry which is preliminary data.</text>
</comment>
<comment type="similarity">
    <text evidence="1">Belongs to the CAF1 family.</text>
</comment>
<dbReference type="InterPro" id="IPR012337">
    <property type="entry name" value="RNaseH-like_sf"/>
</dbReference>
<dbReference type="InterPro" id="IPR036867">
    <property type="entry name" value="R3H_dom_sf"/>
</dbReference>
<dbReference type="FunFam" id="3.30.420.10:FF:000035">
    <property type="entry name" value="Poly(A)-specific ribonuclease PARN"/>
    <property type="match status" value="1"/>
</dbReference>
<dbReference type="EMBL" id="JACMRX010000005">
    <property type="protein sequence ID" value="KAF7990110.1"/>
    <property type="molecule type" value="Genomic_DNA"/>
</dbReference>
<dbReference type="GO" id="GO:0003723">
    <property type="term" value="F:RNA binding"/>
    <property type="evidence" value="ECO:0007669"/>
    <property type="project" value="InterPro"/>
</dbReference>
<reference evidence="4 5" key="1">
    <citation type="submission" date="2020-08" db="EMBL/GenBank/DDBJ databases">
        <title>Aphidius gifuensis genome sequencing and assembly.</title>
        <authorList>
            <person name="Du Z."/>
        </authorList>
    </citation>
    <scope>NUCLEOTIDE SEQUENCE [LARGE SCALE GENOMIC DNA]</scope>
    <source>
        <strain evidence="4">YNYX2018</strain>
        <tissue evidence="4">Adults</tissue>
    </source>
</reference>
<dbReference type="Pfam" id="PF08675">
    <property type="entry name" value="RNA_bind"/>
    <property type="match status" value="1"/>
</dbReference>
<dbReference type="SUPFAM" id="SSF53098">
    <property type="entry name" value="Ribonuclease H-like"/>
    <property type="match status" value="1"/>
</dbReference>
<dbReference type="GO" id="GO:0005737">
    <property type="term" value="C:cytoplasm"/>
    <property type="evidence" value="ECO:0007669"/>
    <property type="project" value="InterPro"/>
</dbReference>
<dbReference type="CDD" id="cd02637">
    <property type="entry name" value="R3H_PARN"/>
    <property type="match status" value="1"/>
</dbReference>
<feature type="domain" description="Poly(A)-specific ribonuclease RNA-binding" evidence="3">
    <location>
        <begin position="427"/>
        <end position="507"/>
    </location>
</feature>
<proteinExistence type="inferred from homology"/>
<dbReference type="GO" id="GO:0004535">
    <property type="term" value="F:poly(A)-specific ribonuclease activity"/>
    <property type="evidence" value="ECO:0007669"/>
    <property type="project" value="InterPro"/>
</dbReference>
<feature type="compositionally biased region" description="Basic and acidic residues" evidence="2">
    <location>
        <begin position="532"/>
        <end position="542"/>
    </location>
</feature>
<keyword evidence="5" id="KW-1185">Reference proteome</keyword>
<sequence length="597" mass="68720">MEVIRSNFQTVLTELDEVLSNATFLAIDGEFTGLTSGLDAKPFDTPSQYYEKLSSGSMDFLLIQFGLSVFTYDEKMKKYKHQSYNFYVFPRGNNRSAPDCRFMCQTSSIMFLSNQGFDFNKLFSSGIPYLTSSDEEKMIKRLDDKRRIRDDGLEIIPVSDDDKPQIDEICSKINEFLRSEADELLIDRCNAYIRRLMFQEVRIRWPDKVKLESKIDGVLQGLVAYKLGSKDEEDKKETYRREKENIAIKEAVGLTALLRKIADSQKLIVGHNMLLDLCHIVRQFFGPLPENYSEFKALIHNLFPKLIDTKIIAQSSMLKDYIPSSVLSHVFETLSKKPFTMPDVIPIKNRSYDSAAYHEAGYDAFVTGMSFIAMTNFLSKNQMKEQHTGSSQFDIETILPVSSVLSPFLNKLLIVRFKDPQYINLSGNDPSPNRDHVFHITLPQNQKTSNISQLFHQYGGAYISWISDTTAYVSLNRREQISVLKTQLKKNNQIGNCWIQSYKDHQASLVSTENNNQYTDRKRKQPPTENSLEDRKETKIEEKEGEEGWELATGIMMAVSETSVSTLRWTLESSDSAILPNLYTYNLYSLLHWKKKF</sequence>
<dbReference type="Gene3D" id="3.30.420.10">
    <property type="entry name" value="Ribonuclease H-like superfamily/Ribonuclease H"/>
    <property type="match status" value="2"/>
</dbReference>
<dbReference type="PANTHER" id="PTHR15092:SF44">
    <property type="entry name" value="POLY(A)-SPECIFIC RIBONUCLEASE PARN"/>
    <property type="match status" value="1"/>
</dbReference>
<name>A0A835CRE1_APHGI</name>
<dbReference type="SUPFAM" id="SSF54928">
    <property type="entry name" value="RNA-binding domain, RBD"/>
    <property type="match status" value="1"/>
</dbReference>
<dbReference type="Gene3D" id="3.30.1370.50">
    <property type="entry name" value="R3H-like domain"/>
    <property type="match status" value="1"/>
</dbReference>
<dbReference type="AlphaFoldDB" id="A0A835CRE1"/>
<dbReference type="InterPro" id="IPR014789">
    <property type="entry name" value="PolyA-riboNase_RNA-binding"/>
</dbReference>
<dbReference type="SUPFAM" id="SSF82708">
    <property type="entry name" value="R3H domain"/>
    <property type="match status" value="1"/>
</dbReference>
<dbReference type="PANTHER" id="PTHR15092">
    <property type="entry name" value="POLY A -SPECIFIC RIBONUCLEASE/TARGET OF EGR1, MEMBER 1"/>
    <property type="match status" value="1"/>
</dbReference>
<evidence type="ECO:0000256" key="2">
    <source>
        <dbReference type="SAM" id="MobiDB-lite"/>
    </source>
</evidence>
<dbReference type="InterPro" id="IPR036397">
    <property type="entry name" value="RNaseH_sf"/>
</dbReference>
<feature type="region of interest" description="Disordered" evidence="2">
    <location>
        <begin position="512"/>
        <end position="544"/>
    </location>
</feature>
<dbReference type="Gene3D" id="3.30.70.330">
    <property type="match status" value="1"/>
</dbReference>
<dbReference type="GO" id="GO:0000289">
    <property type="term" value="P:nuclear-transcribed mRNA poly(A) tail shortening"/>
    <property type="evidence" value="ECO:0007669"/>
    <property type="project" value="TreeGrafter"/>
</dbReference>
<accession>A0A835CRE1</accession>
<dbReference type="InterPro" id="IPR012677">
    <property type="entry name" value="Nucleotide-bd_a/b_plait_sf"/>
</dbReference>
<evidence type="ECO:0000313" key="5">
    <source>
        <dbReference type="Proteomes" id="UP000639338"/>
    </source>
</evidence>
<dbReference type="Pfam" id="PF04857">
    <property type="entry name" value="CAF1"/>
    <property type="match status" value="1"/>
</dbReference>
<dbReference type="GO" id="GO:0046872">
    <property type="term" value="F:metal ion binding"/>
    <property type="evidence" value="ECO:0007669"/>
    <property type="project" value="InterPro"/>
</dbReference>
<evidence type="ECO:0000259" key="3">
    <source>
        <dbReference type="Pfam" id="PF08675"/>
    </source>
</evidence>
<dbReference type="InterPro" id="IPR006941">
    <property type="entry name" value="RNase_CAF1"/>
</dbReference>
<dbReference type="GO" id="GO:1990431">
    <property type="term" value="P:priRNA 3'-end processing"/>
    <property type="evidence" value="ECO:0007669"/>
    <property type="project" value="TreeGrafter"/>
</dbReference>
<dbReference type="InterPro" id="IPR035979">
    <property type="entry name" value="RBD_domain_sf"/>
</dbReference>
<protein>
    <recommendedName>
        <fullName evidence="3">Poly(A)-specific ribonuclease RNA-binding domain-containing protein</fullName>
    </recommendedName>
</protein>
<dbReference type="InterPro" id="IPR034042">
    <property type="entry name" value="PARN_R3H"/>
</dbReference>
<dbReference type="InterPro" id="IPR051181">
    <property type="entry name" value="CAF1_poly(A)_ribonucleases"/>
</dbReference>
<dbReference type="OrthoDB" id="1432093at2759"/>
<dbReference type="Proteomes" id="UP000639338">
    <property type="component" value="Unassembled WGS sequence"/>
</dbReference>
<dbReference type="GO" id="GO:0005634">
    <property type="term" value="C:nucleus"/>
    <property type="evidence" value="ECO:0007669"/>
    <property type="project" value="InterPro"/>
</dbReference>